<accession>A0ABD3LIA1</accession>
<evidence type="ECO:0000313" key="8">
    <source>
        <dbReference type="Proteomes" id="UP001634007"/>
    </source>
</evidence>
<organism evidence="7 8">
    <name type="scientific">Eucalyptus globulus</name>
    <name type="common">Tasmanian blue gum</name>
    <dbReference type="NCBI Taxonomy" id="34317"/>
    <lineage>
        <taxon>Eukaryota</taxon>
        <taxon>Viridiplantae</taxon>
        <taxon>Streptophyta</taxon>
        <taxon>Embryophyta</taxon>
        <taxon>Tracheophyta</taxon>
        <taxon>Spermatophyta</taxon>
        <taxon>Magnoliopsida</taxon>
        <taxon>eudicotyledons</taxon>
        <taxon>Gunneridae</taxon>
        <taxon>Pentapetalae</taxon>
        <taxon>rosids</taxon>
        <taxon>malvids</taxon>
        <taxon>Myrtales</taxon>
        <taxon>Myrtaceae</taxon>
        <taxon>Myrtoideae</taxon>
        <taxon>Eucalypteae</taxon>
        <taxon>Eucalyptus</taxon>
    </lineage>
</organism>
<dbReference type="InterPro" id="IPR036443">
    <property type="entry name" value="Znf_RanBP2_sf"/>
</dbReference>
<feature type="region of interest" description="Disordered" evidence="5">
    <location>
        <begin position="493"/>
        <end position="536"/>
    </location>
</feature>
<dbReference type="EMBL" id="JBJKBG010000002">
    <property type="protein sequence ID" value="KAL3751187.1"/>
    <property type="molecule type" value="Genomic_DNA"/>
</dbReference>
<evidence type="ECO:0000256" key="3">
    <source>
        <dbReference type="ARBA" id="ARBA00022833"/>
    </source>
</evidence>
<evidence type="ECO:0000256" key="5">
    <source>
        <dbReference type="SAM" id="MobiDB-lite"/>
    </source>
</evidence>
<feature type="region of interest" description="Disordered" evidence="5">
    <location>
        <begin position="409"/>
        <end position="430"/>
    </location>
</feature>
<proteinExistence type="predicted"/>
<feature type="compositionally biased region" description="Basic and acidic residues" evidence="5">
    <location>
        <begin position="493"/>
        <end position="509"/>
    </location>
</feature>
<sequence>MHNLFTKSRWYLQHHFPNLRFVVTSARSRQYTDAPNPDSGLDFPGNNVLEELESSKPINPIPRFAPGMENNFHRTEPSKLTATAAAQISHPWPEWVDLMVLLSKGGYFDPEGNPFRNVELGPKESNLSRTACLNFARDRYDVMRYLSKKHIQVIAGCGCPSTDRKVVNSGKCLRAHVDIDEGNLRSLLKDFQQLLCQVCSSCNLRGNCERAFVKAREDEGGRTVDVMRILLTYGLDPISDTVENKPCLTRTVKESVRALLKQMAEYGTDVLGSDSLKSTPAGDLSSHSSSEEKGYKDVPMKHGDWHCPKCNFLNFAKNIKCLRCNIFSQERLSQLLEDQDHLPLKKGDWICDKCNFLNFAKNTRCLRCKEKLPERQLNPGEWECESCNYINFRRNMVCLKCDYRRPNASNSKGLSQREHDAGNHNQGHGAVEDKNSMWWRFVDGENGVTEKPKLTNSLNEVSGILDFPIAGGMSDVSRDTEKREMWKLKMLERSRMTAEEKANPDEPRSSRLYRNSESPDSEDDEEMAEWFGNGKT</sequence>
<feature type="domain" description="RanBP2-type" evidence="6">
    <location>
        <begin position="345"/>
        <end position="374"/>
    </location>
</feature>
<dbReference type="GO" id="GO:0008270">
    <property type="term" value="F:zinc ion binding"/>
    <property type="evidence" value="ECO:0007669"/>
    <property type="project" value="UniProtKB-KW"/>
</dbReference>
<protein>
    <recommendedName>
        <fullName evidence="6">RanBP2-type domain-containing protein</fullName>
    </recommendedName>
</protein>
<dbReference type="PROSITE" id="PS01358">
    <property type="entry name" value="ZF_RANBP2_1"/>
    <property type="match status" value="3"/>
</dbReference>
<gene>
    <name evidence="7" type="ORF">ACJRO7_012068</name>
</gene>
<comment type="caution">
    <text evidence="7">The sequence shown here is derived from an EMBL/GenBank/DDBJ whole genome shotgun (WGS) entry which is preliminary data.</text>
</comment>
<dbReference type="SMART" id="SM00547">
    <property type="entry name" value="ZnF_RBZ"/>
    <property type="match status" value="3"/>
</dbReference>
<evidence type="ECO:0000256" key="1">
    <source>
        <dbReference type="ARBA" id="ARBA00022723"/>
    </source>
</evidence>
<dbReference type="PANTHER" id="PTHR23111:SF23">
    <property type="entry name" value="RAN BP2_NZF ZINC FINGER-LIKE SUPERFAMILY PROTEIN"/>
    <property type="match status" value="1"/>
</dbReference>
<dbReference type="Pfam" id="PF00641">
    <property type="entry name" value="Zn_ribbon_RanBP"/>
    <property type="match status" value="3"/>
</dbReference>
<dbReference type="SUPFAM" id="SSF90209">
    <property type="entry name" value="Ran binding protein zinc finger-like"/>
    <property type="match status" value="3"/>
</dbReference>
<keyword evidence="2 4" id="KW-0863">Zinc-finger</keyword>
<feature type="compositionally biased region" description="Acidic residues" evidence="5">
    <location>
        <begin position="519"/>
        <end position="528"/>
    </location>
</feature>
<feature type="domain" description="RanBP2-type" evidence="6">
    <location>
        <begin position="301"/>
        <end position="330"/>
    </location>
</feature>
<keyword evidence="3" id="KW-0862">Zinc</keyword>
<feature type="domain" description="RanBP2-type" evidence="6">
    <location>
        <begin position="378"/>
        <end position="407"/>
    </location>
</feature>
<dbReference type="Gene3D" id="4.10.1060.10">
    <property type="entry name" value="Zinc finger, RanBP2-type"/>
    <property type="match status" value="3"/>
</dbReference>
<evidence type="ECO:0000313" key="7">
    <source>
        <dbReference type="EMBL" id="KAL3751187.1"/>
    </source>
</evidence>
<dbReference type="Proteomes" id="UP001634007">
    <property type="component" value="Unassembled WGS sequence"/>
</dbReference>
<dbReference type="AlphaFoldDB" id="A0ABD3LIA1"/>
<dbReference type="PROSITE" id="PS50199">
    <property type="entry name" value="ZF_RANBP2_2"/>
    <property type="match status" value="3"/>
</dbReference>
<reference evidence="7 8" key="1">
    <citation type="submission" date="2024-11" db="EMBL/GenBank/DDBJ databases">
        <title>Chromosome-level genome assembly of Eucalyptus globulus Labill. provides insights into its genome evolution.</title>
        <authorList>
            <person name="Li X."/>
        </authorList>
    </citation>
    <scope>NUCLEOTIDE SEQUENCE [LARGE SCALE GENOMIC DNA]</scope>
    <source>
        <strain evidence="7">CL2024</strain>
        <tissue evidence="7">Fresh tender leaves</tissue>
    </source>
</reference>
<name>A0ABD3LIA1_EUCGL</name>
<evidence type="ECO:0000256" key="4">
    <source>
        <dbReference type="PROSITE-ProRule" id="PRU00322"/>
    </source>
</evidence>
<dbReference type="InterPro" id="IPR001876">
    <property type="entry name" value="Znf_RanBP2"/>
</dbReference>
<dbReference type="PANTHER" id="PTHR23111">
    <property type="entry name" value="ZINC FINGER PROTEIN"/>
    <property type="match status" value="1"/>
</dbReference>
<keyword evidence="8" id="KW-1185">Reference proteome</keyword>
<keyword evidence="1" id="KW-0479">Metal-binding</keyword>
<evidence type="ECO:0000256" key="2">
    <source>
        <dbReference type="ARBA" id="ARBA00022771"/>
    </source>
</evidence>
<evidence type="ECO:0000259" key="6">
    <source>
        <dbReference type="PROSITE" id="PS50199"/>
    </source>
</evidence>